<organism evidence="1">
    <name type="scientific">Cupriavidus necator</name>
    <name type="common">Alcaligenes eutrophus</name>
    <name type="synonym">Ralstonia eutropha</name>
    <dbReference type="NCBI Taxonomy" id="106590"/>
    <lineage>
        <taxon>Bacteria</taxon>
        <taxon>Pseudomonadati</taxon>
        <taxon>Pseudomonadota</taxon>
        <taxon>Betaproteobacteria</taxon>
        <taxon>Burkholderiales</taxon>
        <taxon>Burkholderiaceae</taxon>
        <taxon>Cupriavidus</taxon>
    </lineage>
</organism>
<dbReference type="EMBL" id="FMSH01000455">
    <property type="protein sequence ID" value="SCU91538.1"/>
    <property type="molecule type" value="Genomic_DNA"/>
</dbReference>
<proteinExistence type="predicted"/>
<dbReference type="AlphaFoldDB" id="A0A1K0INP2"/>
<evidence type="ECO:0000313" key="1">
    <source>
        <dbReference type="EMBL" id="SCU91538.1"/>
    </source>
</evidence>
<name>A0A1K0INP2_CUPNE</name>
<dbReference type="RefSeq" id="WP_340528959.1">
    <property type="nucleotide sequence ID" value="NZ_FMSH01000455.1"/>
</dbReference>
<gene>
    <name evidence="1" type="ORF">CNECB9_5080004</name>
</gene>
<reference evidence="1" key="1">
    <citation type="submission" date="2016-09" db="EMBL/GenBank/DDBJ databases">
        <authorList>
            <person name="Capua I."/>
            <person name="De Benedictis P."/>
            <person name="Joannis T."/>
            <person name="Lombin L.H."/>
            <person name="Cattoli G."/>
        </authorList>
    </citation>
    <scope>NUCLEOTIDE SEQUENCE</scope>
    <source>
        <strain evidence="1">B9</strain>
    </source>
</reference>
<accession>A0A1K0INP2</accession>
<sequence>MKPILRAVAAYLLALLAGISFVFLYPFRLSDENVTIDVMYMQYACGDCYVQYRVLKAGGEGGQMQARTFDNENDTPTRFIGWDVVVLYKDSDKPLLEYVDPSTASRNDCASPVVRLSGQFKRKLIYMFLYSGERYDGIYFDADTASIVPNGIHGCRPSRRASIR</sequence>
<protein>
    <submittedName>
        <fullName evidence="1">Uncharacterized protein</fullName>
    </submittedName>
</protein>